<comment type="caution">
    <text evidence="1">The sequence shown here is derived from an EMBL/GenBank/DDBJ whole genome shotgun (WGS) entry which is preliminary data.</text>
</comment>
<accession>A0A1V3WEN8</accession>
<name>A0A1V3WEN8_MYCKA</name>
<reference evidence="1 2" key="1">
    <citation type="submission" date="2017-02" db="EMBL/GenBank/DDBJ databases">
        <title>Complete genome sequences of Mycobacterium kansasii strains isolated from rhesus macaques.</title>
        <authorList>
            <person name="Panda A."/>
            <person name="Nagaraj S."/>
            <person name="Zhao X."/>
            <person name="Tettelin H."/>
            <person name="Detolla L.J."/>
        </authorList>
    </citation>
    <scope>NUCLEOTIDE SEQUENCE [LARGE SCALE GENOMIC DNA]</scope>
    <source>
        <strain evidence="1 2">11-3469</strain>
    </source>
</reference>
<protein>
    <submittedName>
        <fullName evidence="1">Peptidase S8 and S53, subtilisin, kexin, sedolisin domain protein</fullName>
    </submittedName>
</protein>
<gene>
    <name evidence="1" type="ORF">BZL29_7842</name>
</gene>
<evidence type="ECO:0000313" key="2">
    <source>
        <dbReference type="Proteomes" id="UP000188532"/>
    </source>
</evidence>
<dbReference type="Proteomes" id="UP000188532">
    <property type="component" value="Unassembled WGS sequence"/>
</dbReference>
<evidence type="ECO:0000313" key="1">
    <source>
        <dbReference type="EMBL" id="OOK65375.1"/>
    </source>
</evidence>
<organism evidence="1 2">
    <name type="scientific">Mycobacterium kansasii</name>
    <dbReference type="NCBI Taxonomy" id="1768"/>
    <lineage>
        <taxon>Bacteria</taxon>
        <taxon>Bacillati</taxon>
        <taxon>Actinomycetota</taxon>
        <taxon>Actinomycetes</taxon>
        <taxon>Mycobacteriales</taxon>
        <taxon>Mycobacteriaceae</taxon>
        <taxon>Mycobacterium</taxon>
    </lineage>
</organism>
<dbReference type="EMBL" id="MVBN01000011">
    <property type="protein sequence ID" value="OOK65375.1"/>
    <property type="molecule type" value="Genomic_DNA"/>
</dbReference>
<dbReference type="AlphaFoldDB" id="A0A1V3WEN8"/>
<proteinExistence type="predicted"/>
<sequence length="54" mass="5486">MSWSGRTVRGSAAGSTTGYASAEAWGTGLHTTSSAMVAAMEASRRIITGFLGYG</sequence>